<evidence type="ECO:0008006" key="3">
    <source>
        <dbReference type="Google" id="ProtNLM"/>
    </source>
</evidence>
<accession>A0A8H3JA91</accession>
<feature type="non-terminal residue" evidence="1">
    <location>
        <position position="1"/>
    </location>
</feature>
<comment type="caution">
    <text evidence="1">The sequence shown here is derived from an EMBL/GenBank/DDBJ whole genome shotgun (WGS) entry which is preliminary data.</text>
</comment>
<keyword evidence="2" id="KW-1185">Reference proteome</keyword>
<dbReference type="OrthoDB" id="5308957at2759"/>
<organism evidence="1 2">
    <name type="scientific">Alectoria fallacina</name>
    <dbReference type="NCBI Taxonomy" id="1903189"/>
    <lineage>
        <taxon>Eukaryota</taxon>
        <taxon>Fungi</taxon>
        <taxon>Dikarya</taxon>
        <taxon>Ascomycota</taxon>
        <taxon>Pezizomycotina</taxon>
        <taxon>Lecanoromycetes</taxon>
        <taxon>OSLEUM clade</taxon>
        <taxon>Lecanoromycetidae</taxon>
        <taxon>Lecanorales</taxon>
        <taxon>Lecanorineae</taxon>
        <taxon>Parmeliaceae</taxon>
        <taxon>Alectoria</taxon>
    </lineage>
</organism>
<gene>
    <name evidence="1" type="ORF">ALECFALPRED_000967</name>
</gene>
<proteinExistence type="predicted"/>
<protein>
    <recommendedName>
        <fullName evidence="3">Clr5 domain-containing protein</fullName>
    </recommendedName>
</protein>
<dbReference type="EMBL" id="CAJPDR010001183">
    <property type="protein sequence ID" value="CAF9943693.1"/>
    <property type="molecule type" value="Genomic_DNA"/>
</dbReference>
<dbReference type="Proteomes" id="UP000664203">
    <property type="component" value="Unassembled WGS sequence"/>
</dbReference>
<dbReference type="AlphaFoldDB" id="A0A8H3JA91"/>
<reference evidence="1" key="1">
    <citation type="submission" date="2021-03" db="EMBL/GenBank/DDBJ databases">
        <authorList>
            <person name="Tagirdzhanova G."/>
        </authorList>
    </citation>
    <scope>NUCLEOTIDE SEQUENCE</scope>
</reference>
<evidence type="ECO:0000313" key="1">
    <source>
        <dbReference type="EMBL" id="CAF9943693.1"/>
    </source>
</evidence>
<sequence>KWMYKKRIRQWGVRKNKRCQMRAIARKTKQPGDQGKPTRIDYKDVVHYRKRKEEVRTDDIIAQRSESKFPEAVDCFISLPSPTVMLVPMAIAERILVSIRDYYKGSFETGTWLATDPRGSCETTKVKDNSLAHLYALREQSMAACMLFANNYFQAAGQNLISATSAIESILLAEHPMTLTCLFVLVAHMFQQRRHEIALSILRQFSALAQIRLGDRHPLRCICGWLASMHPSQILTVIVRCSESTGDNFRDLVGPMNWSTLVSRQEFLHEVDDEHDMGDKTFLLQELLRKCEATLGSLDVRTCEIRLSLAFHYMKNQHHAEAVKLGLIIISHAQYLGMSAAEGLWIIANSQCAMNETCSAEVYLRVAVDLRMAEWGPHDDRARHWLVILDGWLVRQGQLSTAAARLLKYNEMNRNVTRLR</sequence>
<evidence type="ECO:0000313" key="2">
    <source>
        <dbReference type="Proteomes" id="UP000664203"/>
    </source>
</evidence>
<name>A0A8H3JA91_9LECA</name>